<dbReference type="RefSeq" id="WP_094199951.1">
    <property type="nucleotide sequence ID" value="NZ_NBIM01000001.1"/>
</dbReference>
<gene>
    <name evidence="6" type="ORF">B6S08_06675</name>
</gene>
<dbReference type="InterPro" id="IPR036388">
    <property type="entry name" value="WH-like_DNA-bd_sf"/>
</dbReference>
<dbReference type="PANTHER" id="PTHR30537:SF58">
    <property type="entry name" value="HTH-TYPE TRANSCRIPTIONAL REGULATOR PERR"/>
    <property type="match status" value="1"/>
</dbReference>
<evidence type="ECO:0000256" key="4">
    <source>
        <dbReference type="ARBA" id="ARBA00023163"/>
    </source>
</evidence>
<dbReference type="Pfam" id="PF00126">
    <property type="entry name" value="HTH_1"/>
    <property type="match status" value="1"/>
</dbReference>
<evidence type="ECO:0000313" key="6">
    <source>
        <dbReference type="EMBL" id="OXY83176.1"/>
    </source>
</evidence>
<dbReference type="OrthoDB" id="6787458at2"/>
<name>A0A233RIG0_9GAMM</name>
<evidence type="ECO:0000259" key="5">
    <source>
        <dbReference type="PROSITE" id="PS50931"/>
    </source>
</evidence>
<dbReference type="EMBL" id="NBIM01000001">
    <property type="protein sequence ID" value="OXY83176.1"/>
    <property type="molecule type" value="Genomic_DNA"/>
</dbReference>
<dbReference type="PRINTS" id="PR00039">
    <property type="entry name" value="HTHLYSR"/>
</dbReference>
<comment type="similarity">
    <text evidence="1">Belongs to the LysR transcriptional regulatory family.</text>
</comment>
<reference evidence="6 7" key="1">
    <citation type="submission" date="2017-08" db="EMBL/GenBank/DDBJ databases">
        <title>A Genome Sequence of Oceanimonas doudoroffii ATCC 27123T.</title>
        <authorList>
            <person name="Brennan M.A."/>
            <person name="Maclea K.S."/>
            <person name="Mcclelland W.D."/>
            <person name="Trachtenberg A.M."/>
        </authorList>
    </citation>
    <scope>NUCLEOTIDE SEQUENCE [LARGE SCALE GENOMIC DNA]</scope>
    <source>
        <strain evidence="6 7">ATCC 27123</strain>
    </source>
</reference>
<dbReference type="FunFam" id="1.10.10.10:FF:000001">
    <property type="entry name" value="LysR family transcriptional regulator"/>
    <property type="match status" value="1"/>
</dbReference>
<dbReference type="InterPro" id="IPR005119">
    <property type="entry name" value="LysR_subst-bd"/>
</dbReference>
<evidence type="ECO:0000256" key="1">
    <source>
        <dbReference type="ARBA" id="ARBA00009437"/>
    </source>
</evidence>
<keyword evidence="2" id="KW-0805">Transcription regulation</keyword>
<dbReference type="Gene3D" id="1.10.10.10">
    <property type="entry name" value="Winged helix-like DNA-binding domain superfamily/Winged helix DNA-binding domain"/>
    <property type="match status" value="1"/>
</dbReference>
<keyword evidence="7" id="KW-1185">Reference proteome</keyword>
<dbReference type="GO" id="GO:0003700">
    <property type="term" value="F:DNA-binding transcription factor activity"/>
    <property type="evidence" value="ECO:0007669"/>
    <property type="project" value="InterPro"/>
</dbReference>
<keyword evidence="3" id="KW-0238">DNA-binding</keyword>
<feature type="domain" description="HTH lysR-type" evidence="5">
    <location>
        <begin position="5"/>
        <end position="62"/>
    </location>
</feature>
<dbReference type="GO" id="GO:0043565">
    <property type="term" value="F:sequence-specific DNA binding"/>
    <property type="evidence" value="ECO:0007669"/>
    <property type="project" value="TreeGrafter"/>
</dbReference>
<dbReference type="Gene3D" id="3.40.190.10">
    <property type="entry name" value="Periplasmic binding protein-like II"/>
    <property type="match status" value="2"/>
</dbReference>
<dbReference type="Proteomes" id="UP000242757">
    <property type="component" value="Unassembled WGS sequence"/>
</dbReference>
<dbReference type="CDD" id="cd08432">
    <property type="entry name" value="PBP2_GcdR_TrpI_HvrB_AmpR_like"/>
    <property type="match status" value="1"/>
</dbReference>
<keyword evidence="4" id="KW-0804">Transcription</keyword>
<dbReference type="PANTHER" id="PTHR30537">
    <property type="entry name" value="HTH-TYPE TRANSCRIPTIONAL REGULATOR"/>
    <property type="match status" value="1"/>
</dbReference>
<dbReference type="InterPro" id="IPR000847">
    <property type="entry name" value="LysR_HTH_N"/>
</dbReference>
<dbReference type="SUPFAM" id="SSF53850">
    <property type="entry name" value="Periplasmic binding protein-like II"/>
    <property type="match status" value="1"/>
</dbReference>
<protein>
    <submittedName>
        <fullName evidence="6">LysR family transcriptional regulator</fullName>
    </submittedName>
</protein>
<dbReference type="PROSITE" id="PS50931">
    <property type="entry name" value="HTH_LYSR"/>
    <property type="match status" value="1"/>
</dbReference>
<dbReference type="InterPro" id="IPR058163">
    <property type="entry name" value="LysR-type_TF_proteobact-type"/>
</dbReference>
<evidence type="ECO:0000256" key="3">
    <source>
        <dbReference type="ARBA" id="ARBA00023125"/>
    </source>
</evidence>
<dbReference type="SUPFAM" id="SSF46785">
    <property type="entry name" value="Winged helix' DNA-binding domain"/>
    <property type="match status" value="1"/>
</dbReference>
<dbReference type="AlphaFoldDB" id="A0A233RIG0"/>
<dbReference type="InterPro" id="IPR036390">
    <property type="entry name" value="WH_DNA-bd_sf"/>
</dbReference>
<evidence type="ECO:0000313" key="7">
    <source>
        <dbReference type="Proteomes" id="UP000242757"/>
    </source>
</evidence>
<dbReference type="Pfam" id="PF03466">
    <property type="entry name" value="LysR_substrate"/>
    <property type="match status" value="1"/>
</dbReference>
<organism evidence="6 7">
    <name type="scientific">Oceanimonas doudoroffii</name>
    <dbReference type="NCBI Taxonomy" id="84158"/>
    <lineage>
        <taxon>Bacteria</taxon>
        <taxon>Pseudomonadati</taxon>
        <taxon>Pseudomonadota</taxon>
        <taxon>Gammaproteobacteria</taxon>
        <taxon>Aeromonadales</taxon>
        <taxon>Aeromonadaceae</taxon>
        <taxon>Oceanimonas</taxon>
    </lineage>
</organism>
<comment type="caution">
    <text evidence="6">The sequence shown here is derived from an EMBL/GenBank/DDBJ whole genome shotgun (WGS) entry which is preliminary data.</text>
</comment>
<dbReference type="GO" id="GO:0006351">
    <property type="term" value="P:DNA-templated transcription"/>
    <property type="evidence" value="ECO:0007669"/>
    <property type="project" value="TreeGrafter"/>
</dbReference>
<proteinExistence type="inferred from homology"/>
<evidence type="ECO:0000256" key="2">
    <source>
        <dbReference type="ARBA" id="ARBA00023015"/>
    </source>
</evidence>
<sequence length="290" mass="32714">MRSLPALTSLRVFETTGKCLSFTQAATQLHVTQSAVSRQIKQLEDYLGVALFIRRHHHLELTESGKQLLAKLEQSFNLMESAVQELRDPKQRQKLALLVPPTFATRWLAPRLASLHRHSPELELSIHNSDVDSKLFDCCIRFGRTAKPSHYSELIMLEQHVAVCSPELLEQAHDLEHADGSLLHILHKGERLPVWQNWLQAAGLTDQVDASRGMEFSTLDQVTNAAINGAGFAIIDKHMISRELQSGALVPFSEIEVSGPYGYWLDINAERQGLAKVIRFTQWLREISPD</sequence>
<accession>A0A233RIG0</accession>